<dbReference type="InterPro" id="IPR002541">
    <property type="entry name" value="Cyt_c_assembly"/>
</dbReference>
<dbReference type="InterPro" id="IPR052372">
    <property type="entry name" value="YpjD/HemX"/>
</dbReference>
<keyword evidence="4" id="KW-1185">Reference proteome</keyword>
<dbReference type="PANTHER" id="PTHR38034">
    <property type="entry name" value="INNER MEMBRANE PROTEIN YPJD"/>
    <property type="match status" value="1"/>
</dbReference>
<accession>A0ABS9MRQ3</accession>
<keyword evidence="1" id="KW-0472">Membrane</keyword>
<dbReference type="PANTHER" id="PTHR38034:SF1">
    <property type="entry name" value="INNER MEMBRANE PROTEIN YPJD"/>
    <property type="match status" value="1"/>
</dbReference>
<sequence length="272" mass="29439">MMTGTLLTVLAALAYAGCGAVALSSLWKRGGRAPAWLLAGILATLVLHSAGVSRQIFHDGGIFFGFGPAVSASMLFAVAILSIVSCFQRIGPVFGIVLIAAAAAALLPAAFPGEPMNAALWTPLFRVHLSLGLITYGLLATAIIQAVLMQLQDSRFRRSPDPVPQRGILSNLPSILSMEKVLFYILWTGFATLTALLITGFFVTQEAYGVWLHFDHKTFLTWASWLCCAVLLAGHRLLGWRGSTALKWCWILCAVYLVAYLGYTFLIEVFID</sequence>
<feature type="transmembrane region" description="Helical" evidence="1">
    <location>
        <begin position="131"/>
        <end position="149"/>
    </location>
</feature>
<feature type="transmembrane region" description="Helical" evidence="1">
    <location>
        <begin position="250"/>
        <end position="271"/>
    </location>
</feature>
<feature type="transmembrane region" description="Helical" evidence="1">
    <location>
        <begin position="91"/>
        <end position="111"/>
    </location>
</feature>
<feature type="transmembrane region" description="Helical" evidence="1">
    <location>
        <begin position="62"/>
        <end position="84"/>
    </location>
</feature>
<feature type="transmembrane region" description="Helical" evidence="1">
    <location>
        <begin position="181"/>
        <end position="203"/>
    </location>
</feature>
<evidence type="ECO:0000313" key="4">
    <source>
        <dbReference type="Proteomes" id="UP001297600"/>
    </source>
</evidence>
<comment type="caution">
    <text evidence="3">The sequence shown here is derived from an EMBL/GenBank/DDBJ whole genome shotgun (WGS) entry which is preliminary data.</text>
</comment>
<name>A0ABS9MRQ3_9BURK</name>
<keyword evidence="1" id="KW-1133">Transmembrane helix</keyword>
<organism evidence="3 4">
    <name type="scientific">Mesosutterella porci</name>
    <dbReference type="NCBI Taxonomy" id="2915351"/>
    <lineage>
        <taxon>Bacteria</taxon>
        <taxon>Pseudomonadati</taxon>
        <taxon>Pseudomonadota</taxon>
        <taxon>Betaproteobacteria</taxon>
        <taxon>Burkholderiales</taxon>
        <taxon>Sutterellaceae</taxon>
        <taxon>Mesosutterella</taxon>
    </lineage>
</organism>
<dbReference type="Pfam" id="PF01578">
    <property type="entry name" value="Cytochrom_C_asm"/>
    <property type="match status" value="1"/>
</dbReference>
<dbReference type="RefSeq" id="WP_237979012.1">
    <property type="nucleotide sequence ID" value="NZ_JAKNCT010000008.1"/>
</dbReference>
<proteinExistence type="predicted"/>
<evidence type="ECO:0000256" key="1">
    <source>
        <dbReference type="SAM" id="Phobius"/>
    </source>
</evidence>
<evidence type="ECO:0000259" key="2">
    <source>
        <dbReference type="Pfam" id="PF01578"/>
    </source>
</evidence>
<dbReference type="EMBL" id="JAKNCT010000008">
    <property type="protein sequence ID" value="MCG5031280.1"/>
    <property type="molecule type" value="Genomic_DNA"/>
</dbReference>
<feature type="transmembrane region" description="Helical" evidence="1">
    <location>
        <begin position="6"/>
        <end position="23"/>
    </location>
</feature>
<keyword evidence="1" id="KW-0812">Transmembrane</keyword>
<reference evidence="3 4" key="1">
    <citation type="submission" date="2022-02" db="EMBL/GenBank/DDBJ databases">
        <title>Mesosutterella porci, a novel member of the family Sutterellaceae from pig feces.</title>
        <authorList>
            <person name="Wylensek D."/>
            <person name="Clavel T."/>
        </authorList>
    </citation>
    <scope>NUCLEOTIDE SEQUENCE [LARGE SCALE GENOMIC DNA]</scope>
    <source>
        <strain evidence="4">oilRF-744-wt-GAM-9</strain>
    </source>
</reference>
<dbReference type="Proteomes" id="UP001297600">
    <property type="component" value="Unassembled WGS sequence"/>
</dbReference>
<gene>
    <name evidence="3" type="primary">ccsA</name>
    <name evidence="3" type="ORF">MAF45_07485</name>
</gene>
<protein>
    <submittedName>
        <fullName evidence="3">Cytochrome c biogenesis protein CcsA</fullName>
    </submittedName>
</protein>
<evidence type="ECO:0000313" key="3">
    <source>
        <dbReference type="EMBL" id="MCG5031280.1"/>
    </source>
</evidence>
<feature type="domain" description="Cytochrome c assembly protein" evidence="2">
    <location>
        <begin position="50"/>
        <end position="268"/>
    </location>
</feature>
<feature type="transmembrane region" description="Helical" evidence="1">
    <location>
        <begin position="35"/>
        <end position="56"/>
    </location>
</feature>
<feature type="transmembrane region" description="Helical" evidence="1">
    <location>
        <begin position="219"/>
        <end position="238"/>
    </location>
</feature>